<protein>
    <submittedName>
        <fullName evidence="3">Cupin domain-containing protein</fullName>
    </submittedName>
</protein>
<dbReference type="Gene3D" id="2.60.120.10">
    <property type="entry name" value="Jelly Rolls"/>
    <property type="match status" value="1"/>
</dbReference>
<evidence type="ECO:0000313" key="5">
    <source>
        <dbReference type="Proteomes" id="UP000323565"/>
    </source>
</evidence>
<proteinExistence type="predicted"/>
<keyword evidence="5" id="KW-1185">Reference proteome</keyword>
<dbReference type="EMBL" id="CP043031">
    <property type="protein sequence ID" value="QEH93771.1"/>
    <property type="molecule type" value="Genomic_DNA"/>
</dbReference>
<reference evidence="2 5" key="2">
    <citation type="submission" date="2019-08" db="EMBL/GenBank/DDBJ databases">
        <title>Dermacoccus abyssi strain HZAU 226, whole genome Nanopore sequencing project.</title>
        <authorList>
            <person name="Guo A."/>
            <person name="Zhang X."/>
            <person name="Ruan Y."/>
            <person name="Liu W."/>
            <person name="Chen Q."/>
            <person name="Gu L."/>
        </authorList>
    </citation>
    <scope>NUCLEOTIDE SEQUENCE [LARGE SCALE GENOMIC DNA]</scope>
    <source>
        <strain evidence="2 5">HZAU 226</strain>
    </source>
</reference>
<organism evidence="3 4">
    <name type="scientific">Dermacoccus abyssi</name>
    <dbReference type="NCBI Taxonomy" id="322596"/>
    <lineage>
        <taxon>Bacteria</taxon>
        <taxon>Bacillati</taxon>
        <taxon>Actinomycetota</taxon>
        <taxon>Actinomycetes</taxon>
        <taxon>Micrococcales</taxon>
        <taxon>Dermacoccaceae</taxon>
        <taxon>Dermacoccus</taxon>
    </lineage>
</organism>
<dbReference type="Proteomes" id="UP000323565">
    <property type="component" value="Chromosome"/>
</dbReference>
<dbReference type="EMBL" id="QWLM01000007">
    <property type="protein sequence ID" value="RHW45919.1"/>
    <property type="molecule type" value="Genomic_DNA"/>
</dbReference>
<dbReference type="SUPFAM" id="SSF51182">
    <property type="entry name" value="RmlC-like cupins"/>
    <property type="match status" value="1"/>
</dbReference>
<dbReference type="InterPro" id="IPR014710">
    <property type="entry name" value="RmlC-like_jellyroll"/>
</dbReference>
<gene>
    <name evidence="3" type="ORF">D1832_07935</name>
    <name evidence="2" type="ORF">FV141_09695</name>
</gene>
<sequence length="122" mass="12817">MPELLTTPVRIPVPGGKIIDEHVGVASTGERAVSVAHMKAPAGWDEPAQTPQFDEVTLVLAGQVRVEHDGGTLEVEAGQSVVTRAGERVRYTVGPDGAEYVAVCLPAFTPETVGREDEGTNA</sequence>
<dbReference type="Pfam" id="PF07883">
    <property type="entry name" value="Cupin_2"/>
    <property type="match status" value="1"/>
</dbReference>
<evidence type="ECO:0000313" key="2">
    <source>
        <dbReference type="EMBL" id="QEH93771.1"/>
    </source>
</evidence>
<reference evidence="3 4" key="1">
    <citation type="submission" date="2018-08" db="EMBL/GenBank/DDBJ databases">
        <title>Whole genome sequence analysis of Dermacoccus abyssi bacteria isolated from Deep Mariana trench Micromonospora spp reveals genes involved in the environmental adaptation and production of secondary metabolites.</title>
        <authorList>
            <person name="Abdel-Mageed W.M."/>
            <person name="Lehri B."/>
            <person name="Nouioui I."/>
            <person name="Goodfellow I."/>
            <person name="Jaspars M."/>
            <person name="Karlyshev A."/>
        </authorList>
    </citation>
    <scope>NUCLEOTIDE SEQUENCE [LARGE SCALE GENOMIC DNA]</scope>
    <source>
        <strain evidence="3 4">MT1.1</strain>
    </source>
</reference>
<accession>A0A417Z5T7</accession>
<dbReference type="AlphaFoldDB" id="A0A417Z5T7"/>
<feature type="domain" description="Cupin type-2" evidence="1">
    <location>
        <begin position="40"/>
        <end position="91"/>
    </location>
</feature>
<dbReference type="InterPro" id="IPR013096">
    <property type="entry name" value="Cupin_2"/>
</dbReference>
<evidence type="ECO:0000313" key="3">
    <source>
        <dbReference type="EMBL" id="RHW45919.1"/>
    </source>
</evidence>
<dbReference type="Proteomes" id="UP000285376">
    <property type="component" value="Unassembled WGS sequence"/>
</dbReference>
<dbReference type="RefSeq" id="WP_118913383.1">
    <property type="nucleotide sequence ID" value="NZ_CBCRVH010000005.1"/>
</dbReference>
<evidence type="ECO:0000259" key="1">
    <source>
        <dbReference type="Pfam" id="PF07883"/>
    </source>
</evidence>
<evidence type="ECO:0000313" key="4">
    <source>
        <dbReference type="Proteomes" id="UP000285376"/>
    </source>
</evidence>
<name>A0A417Z5T7_9MICO</name>
<dbReference type="InterPro" id="IPR011051">
    <property type="entry name" value="RmlC_Cupin_sf"/>
</dbReference>